<dbReference type="InterPro" id="IPR002710">
    <property type="entry name" value="Dilute_dom"/>
</dbReference>
<reference evidence="2" key="3">
    <citation type="submission" date="2025-09" db="UniProtKB">
        <authorList>
            <consortium name="Ensembl"/>
        </authorList>
    </citation>
    <scope>IDENTIFICATION</scope>
</reference>
<proteinExistence type="predicted"/>
<dbReference type="Ensembl" id="ENSHHUT00000005860.1">
    <property type="protein sequence ID" value="ENSHHUP00000005681.1"/>
    <property type="gene ID" value="ENSHHUG00000003479.1"/>
</dbReference>
<dbReference type="Pfam" id="PF01843">
    <property type="entry name" value="DIL"/>
    <property type="match status" value="1"/>
</dbReference>
<organism evidence="2 3">
    <name type="scientific">Hucho hucho</name>
    <name type="common">huchen</name>
    <dbReference type="NCBI Taxonomy" id="62062"/>
    <lineage>
        <taxon>Eukaryota</taxon>
        <taxon>Metazoa</taxon>
        <taxon>Chordata</taxon>
        <taxon>Craniata</taxon>
        <taxon>Vertebrata</taxon>
        <taxon>Euteleostomi</taxon>
        <taxon>Actinopterygii</taxon>
        <taxon>Neopterygii</taxon>
        <taxon>Teleostei</taxon>
        <taxon>Protacanthopterygii</taxon>
        <taxon>Salmoniformes</taxon>
        <taxon>Salmonidae</taxon>
        <taxon>Salmoninae</taxon>
        <taxon>Hucho</taxon>
    </lineage>
</organism>
<dbReference type="SMART" id="SM01132">
    <property type="entry name" value="DIL"/>
    <property type="match status" value="1"/>
</dbReference>
<dbReference type="STRING" id="62062.ENSHHUP00000005681"/>
<sequence length="351" mass="38964">SEMCCFTGSVIVVQRPWSKLGSSAHQQISHLVGSGIRTSDILVTGPTYTHTYARTHAHAHTNTFLLLHSRRSYPILSRSLCFFPPSYQKHCNDVDMTALWLKNLLTHRILYIDLFIQAYQQLLSISESRLQPTIVPAMLESEMIPGLSGSGVKLRGFRKRAVSDPRARDRNRGAGVAPSIAVVLRELGALHTALFRQALPSTLMEQAFLQLTHLLSASALNSLLLRKGMCSWSRGLQIRYNVSLLEEWLRSRGLQAGGAVAMLEPLIQAAQLPQVGKKTDAEGRGVVWLPVVWLSCVHHLLSVPSGSAEGALLMDVRRVFTVTFPYLPHQTVPSDQLDIPDSVKMCFLRRA</sequence>
<keyword evidence="3" id="KW-1185">Reference proteome</keyword>
<dbReference type="PANTHER" id="PTHR16027">
    <property type="entry name" value="DILUTE DOMAIN-CONTAINING PROTEIN YPR089W"/>
    <property type="match status" value="1"/>
</dbReference>
<protein>
    <recommendedName>
        <fullName evidence="1">Dilute domain-containing protein</fullName>
    </recommendedName>
</protein>
<dbReference type="AlphaFoldDB" id="A0A4W5K150"/>
<dbReference type="Proteomes" id="UP000314982">
    <property type="component" value="Unassembled WGS sequence"/>
</dbReference>
<accession>A0A4W5K150</accession>
<dbReference type="PANTHER" id="PTHR16027:SF6">
    <property type="entry name" value="DILUTE DOMAIN-CONTAINING PROTEIN"/>
    <property type="match status" value="1"/>
</dbReference>
<evidence type="ECO:0000313" key="3">
    <source>
        <dbReference type="Proteomes" id="UP000314982"/>
    </source>
</evidence>
<dbReference type="GeneTree" id="ENSGT00940000155402"/>
<feature type="domain" description="Dilute" evidence="1">
    <location>
        <begin position="70"/>
        <end position="322"/>
    </location>
</feature>
<dbReference type="InterPro" id="IPR052072">
    <property type="entry name" value="Vascular_dev_regulator"/>
</dbReference>
<reference evidence="3" key="1">
    <citation type="submission" date="2018-06" db="EMBL/GenBank/DDBJ databases">
        <title>Genome assembly of Danube salmon.</title>
        <authorList>
            <person name="Macqueen D.J."/>
            <person name="Gundappa M.K."/>
        </authorList>
    </citation>
    <scope>NUCLEOTIDE SEQUENCE [LARGE SCALE GENOMIC DNA]</scope>
</reference>
<name>A0A4W5K150_9TELE</name>
<evidence type="ECO:0000313" key="2">
    <source>
        <dbReference type="Ensembl" id="ENSHHUP00000005681.1"/>
    </source>
</evidence>
<dbReference type="GO" id="GO:0051020">
    <property type="term" value="F:GTPase binding"/>
    <property type="evidence" value="ECO:0007669"/>
    <property type="project" value="TreeGrafter"/>
</dbReference>
<dbReference type="PROSITE" id="PS51126">
    <property type="entry name" value="DILUTE"/>
    <property type="match status" value="1"/>
</dbReference>
<reference evidence="2" key="2">
    <citation type="submission" date="2025-08" db="UniProtKB">
        <authorList>
            <consortium name="Ensembl"/>
        </authorList>
    </citation>
    <scope>IDENTIFICATION</scope>
</reference>
<evidence type="ECO:0000259" key="1">
    <source>
        <dbReference type="PROSITE" id="PS51126"/>
    </source>
</evidence>